<keyword evidence="2" id="KW-0805">Transcription regulation</keyword>
<dbReference type="GO" id="GO:0000976">
    <property type="term" value="F:transcription cis-regulatory region binding"/>
    <property type="evidence" value="ECO:0007669"/>
    <property type="project" value="TreeGrafter"/>
</dbReference>
<evidence type="ECO:0000256" key="4">
    <source>
        <dbReference type="ARBA" id="ARBA00023163"/>
    </source>
</evidence>
<accession>A0A7H1NUA4</accession>
<dbReference type="InterPro" id="IPR028082">
    <property type="entry name" value="Peripla_BP_I"/>
</dbReference>
<keyword evidence="1" id="KW-0678">Repressor</keyword>
<evidence type="ECO:0000256" key="2">
    <source>
        <dbReference type="ARBA" id="ARBA00023015"/>
    </source>
</evidence>
<name>A0A7H1NUA4_9PROT</name>
<dbReference type="SUPFAM" id="SSF53822">
    <property type="entry name" value="Periplasmic binding protein-like I"/>
    <property type="match status" value="1"/>
</dbReference>
<sequence>MDIINNNSSRKGKVNLLQVAQKAGVSRSTASLVLRKSPLVAFNTRKKVEAAMEELGYVYNRSAAILREGKTQIIGLLVCDIANPSISEVMVGLDCFLQKQNYFSFLANSQDSVERQSYLLQRFKEHNMDGLIFCPAINTPLTLLYELERLNMPYVQVLRRINEKKGDYVGADYAQGIELAILHLIRLNHRHIAFIGGSSKTSAGQERLESFIRIMKREHLSTDYIIPTALNVYEGAKGLDMLLERAPSVTAAICFNDLIALGVMNALHAKGYIPGQDFSVIGVDDFPIADSIWPALTTVSTRSQEVGEVAGRLLLRRIANRALPLERVTLPTRLVIRQSCGAI</sequence>
<keyword evidence="3" id="KW-0238">DNA-binding</keyword>
<feature type="domain" description="HTH lacI-type" evidence="5">
    <location>
        <begin position="14"/>
        <end position="68"/>
    </location>
</feature>
<dbReference type="CDD" id="cd06289">
    <property type="entry name" value="PBP1_MalI-like"/>
    <property type="match status" value="1"/>
</dbReference>
<gene>
    <name evidence="6" type="primary">malI</name>
    <name evidence="6" type="ORF">JGUZn3_21620</name>
</gene>
<dbReference type="InterPro" id="IPR010982">
    <property type="entry name" value="Lambda_DNA-bd_dom_sf"/>
</dbReference>
<keyword evidence="4" id="KW-0804">Transcription</keyword>
<dbReference type="Proteomes" id="UP000516349">
    <property type="component" value="Chromosome"/>
</dbReference>
<dbReference type="Pfam" id="PF13377">
    <property type="entry name" value="Peripla_BP_3"/>
    <property type="match status" value="1"/>
</dbReference>
<dbReference type="SMART" id="SM00354">
    <property type="entry name" value="HTH_LACI"/>
    <property type="match status" value="1"/>
</dbReference>
<dbReference type="PANTHER" id="PTHR30146:SF148">
    <property type="entry name" value="HTH-TYPE TRANSCRIPTIONAL REPRESSOR PURR-RELATED"/>
    <property type="match status" value="1"/>
</dbReference>
<evidence type="ECO:0000256" key="3">
    <source>
        <dbReference type="ARBA" id="ARBA00023125"/>
    </source>
</evidence>
<evidence type="ECO:0000313" key="7">
    <source>
        <dbReference type="Proteomes" id="UP000516349"/>
    </source>
</evidence>
<dbReference type="Gene3D" id="3.40.50.2300">
    <property type="match status" value="2"/>
</dbReference>
<reference evidence="6 7" key="1">
    <citation type="submission" date="2020-08" db="EMBL/GenBank/DDBJ databases">
        <title>Complete genome sequence of Entomobacter blattae G55GP.</title>
        <authorList>
            <person name="Poehlein A."/>
            <person name="Guzman J."/>
            <person name="Daniel R."/>
            <person name="Vilcinskas A."/>
        </authorList>
    </citation>
    <scope>NUCLEOTIDE SEQUENCE [LARGE SCALE GENOMIC DNA]</scope>
    <source>
        <strain evidence="6 7">G55GP</strain>
    </source>
</reference>
<dbReference type="KEGG" id="ebla:JGUZn3_21620"/>
<dbReference type="AlphaFoldDB" id="A0A7H1NUA4"/>
<dbReference type="RefSeq" id="WP_203413533.1">
    <property type="nucleotide sequence ID" value="NZ_CP060244.1"/>
</dbReference>
<organism evidence="6 7">
    <name type="scientific">Entomobacter blattae</name>
    <dbReference type="NCBI Taxonomy" id="2762277"/>
    <lineage>
        <taxon>Bacteria</taxon>
        <taxon>Pseudomonadati</taxon>
        <taxon>Pseudomonadota</taxon>
        <taxon>Alphaproteobacteria</taxon>
        <taxon>Acetobacterales</taxon>
        <taxon>Acetobacteraceae</taxon>
        <taxon>Entomobacter</taxon>
    </lineage>
</organism>
<dbReference type="InterPro" id="IPR000843">
    <property type="entry name" value="HTH_LacI"/>
</dbReference>
<evidence type="ECO:0000256" key="1">
    <source>
        <dbReference type="ARBA" id="ARBA00022491"/>
    </source>
</evidence>
<dbReference type="GO" id="GO:0003700">
    <property type="term" value="F:DNA-binding transcription factor activity"/>
    <property type="evidence" value="ECO:0007669"/>
    <property type="project" value="TreeGrafter"/>
</dbReference>
<dbReference type="InterPro" id="IPR046335">
    <property type="entry name" value="LacI/GalR-like_sensor"/>
</dbReference>
<protein>
    <submittedName>
        <fullName evidence="6">Maltose regulon regulatory protein MalI</fullName>
    </submittedName>
</protein>
<evidence type="ECO:0000259" key="5">
    <source>
        <dbReference type="PROSITE" id="PS50932"/>
    </source>
</evidence>
<evidence type="ECO:0000313" key="6">
    <source>
        <dbReference type="EMBL" id="QNT79364.1"/>
    </source>
</evidence>
<dbReference type="EMBL" id="CP060244">
    <property type="protein sequence ID" value="QNT79364.1"/>
    <property type="molecule type" value="Genomic_DNA"/>
</dbReference>
<dbReference type="Gene3D" id="1.10.260.40">
    <property type="entry name" value="lambda repressor-like DNA-binding domains"/>
    <property type="match status" value="1"/>
</dbReference>
<dbReference type="PROSITE" id="PS50932">
    <property type="entry name" value="HTH_LACI_2"/>
    <property type="match status" value="1"/>
</dbReference>
<keyword evidence="7" id="KW-1185">Reference proteome</keyword>
<dbReference type="Pfam" id="PF00356">
    <property type="entry name" value="LacI"/>
    <property type="match status" value="1"/>
</dbReference>
<dbReference type="SUPFAM" id="SSF47413">
    <property type="entry name" value="lambda repressor-like DNA-binding domains"/>
    <property type="match status" value="1"/>
</dbReference>
<dbReference type="PANTHER" id="PTHR30146">
    <property type="entry name" value="LACI-RELATED TRANSCRIPTIONAL REPRESSOR"/>
    <property type="match status" value="1"/>
</dbReference>
<dbReference type="CDD" id="cd01392">
    <property type="entry name" value="HTH_LacI"/>
    <property type="match status" value="1"/>
</dbReference>
<proteinExistence type="predicted"/>